<dbReference type="EMBL" id="UINC01004284">
    <property type="protein sequence ID" value="SVA13182.1"/>
    <property type="molecule type" value="Genomic_DNA"/>
</dbReference>
<organism evidence="2">
    <name type="scientific">marine metagenome</name>
    <dbReference type="NCBI Taxonomy" id="408172"/>
    <lineage>
        <taxon>unclassified sequences</taxon>
        <taxon>metagenomes</taxon>
        <taxon>ecological metagenomes</taxon>
    </lineage>
</organism>
<dbReference type="GO" id="GO:0016491">
    <property type="term" value="F:oxidoreductase activity"/>
    <property type="evidence" value="ECO:0007669"/>
    <property type="project" value="InterPro"/>
</dbReference>
<feature type="non-terminal residue" evidence="2">
    <location>
        <position position="1"/>
    </location>
</feature>
<feature type="domain" description="FAD-binding PCMH-type" evidence="1">
    <location>
        <begin position="1"/>
        <end position="163"/>
    </location>
</feature>
<dbReference type="InterPro" id="IPR016166">
    <property type="entry name" value="FAD-bd_PCMH"/>
</dbReference>
<dbReference type="PANTHER" id="PTHR42659">
    <property type="entry name" value="XANTHINE DEHYDROGENASE SUBUNIT C-RELATED"/>
    <property type="match status" value="1"/>
</dbReference>
<dbReference type="SUPFAM" id="SSF56176">
    <property type="entry name" value="FAD-binding/transporter-associated domain-like"/>
    <property type="match status" value="1"/>
</dbReference>
<dbReference type="Pfam" id="PF00941">
    <property type="entry name" value="FAD_binding_5"/>
    <property type="match status" value="1"/>
</dbReference>
<dbReference type="Gene3D" id="3.30.43.10">
    <property type="entry name" value="Uridine Diphospho-n-acetylenolpyruvylglucosamine Reductase, domain 2"/>
    <property type="match status" value="1"/>
</dbReference>
<dbReference type="InterPro" id="IPR036683">
    <property type="entry name" value="CO_DH_flav_C_dom_sf"/>
</dbReference>
<dbReference type="InterPro" id="IPR005107">
    <property type="entry name" value="CO_DH_flav_C"/>
</dbReference>
<dbReference type="Gene3D" id="3.30.465.10">
    <property type="match status" value="1"/>
</dbReference>
<dbReference type="PANTHER" id="PTHR42659:SF9">
    <property type="entry name" value="XANTHINE DEHYDROGENASE FAD-BINDING SUBUNIT XDHB-RELATED"/>
    <property type="match status" value="1"/>
</dbReference>
<dbReference type="InterPro" id="IPR002346">
    <property type="entry name" value="Mopterin_DH_FAD-bd"/>
</dbReference>
<dbReference type="InterPro" id="IPR051312">
    <property type="entry name" value="Diverse_Substr_Oxidored"/>
</dbReference>
<dbReference type="InterPro" id="IPR016169">
    <property type="entry name" value="FAD-bd_PCMH_sub2"/>
</dbReference>
<dbReference type="SMART" id="SM01092">
    <property type="entry name" value="CO_deh_flav_C"/>
    <property type="match status" value="1"/>
</dbReference>
<evidence type="ECO:0000259" key="1">
    <source>
        <dbReference type="PROSITE" id="PS51387"/>
    </source>
</evidence>
<sequence length="245" mass="25098">VPRAIAYHRPDSVEDAVALLNDSSHQPLAGGTVLNGDDDPTPVTMVDLQGCGLDGISGDAGRLRLGAMTTLHDMVNDDRVPTGLAGAAQAELPSTLRTLATVGGTVATGNADSILLAALLVHDARVELVGPGGYEMLSLADLLKAGVAAGHVVTAVEFDPSGDCVRQSTARTPSDTPIVSATARNAADGVRLALTGMADYPVLTDPRDPTTGLEPISDFRGSADYRRKLAEVLTKRAVNAIGGVA</sequence>
<name>A0A381TAH1_9ZZZZ</name>
<protein>
    <recommendedName>
        <fullName evidence="1">FAD-binding PCMH-type domain-containing protein</fullName>
    </recommendedName>
</protein>
<dbReference type="Gene3D" id="3.30.390.50">
    <property type="entry name" value="CO dehydrogenase flavoprotein, C-terminal domain"/>
    <property type="match status" value="1"/>
</dbReference>
<dbReference type="GO" id="GO:0071949">
    <property type="term" value="F:FAD binding"/>
    <property type="evidence" value="ECO:0007669"/>
    <property type="project" value="InterPro"/>
</dbReference>
<reference evidence="2" key="1">
    <citation type="submission" date="2018-05" db="EMBL/GenBank/DDBJ databases">
        <authorList>
            <person name="Lanie J.A."/>
            <person name="Ng W.-L."/>
            <person name="Kazmierczak K.M."/>
            <person name="Andrzejewski T.M."/>
            <person name="Davidsen T.M."/>
            <person name="Wayne K.J."/>
            <person name="Tettelin H."/>
            <person name="Glass J.I."/>
            <person name="Rusch D."/>
            <person name="Podicherti R."/>
            <person name="Tsui H.-C.T."/>
            <person name="Winkler M.E."/>
        </authorList>
    </citation>
    <scope>NUCLEOTIDE SEQUENCE</scope>
</reference>
<dbReference type="SUPFAM" id="SSF55447">
    <property type="entry name" value="CO dehydrogenase flavoprotein C-terminal domain-like"/>
    <property type="match status" value="1"/>
</dbReference>
<dbReference type="PROSITE" id="PS51387">
    <property type="entry name" value="FAD_PCMH"/>
    <property type="match status" value="1"/>
</dbReference>
<proteinExistence type="predicted"/>
<dbReference type="InterPro" id="IPR016167">
    <property type="entry name" value="FAD-bd_PCMH_sub1"/>
</dbReference>
<evidence type="ECO:0000313" key="2">
    <source>
        <dbReference type="EMBL" id="SVA13182.1"/>
    </source>
</evidence>
<gene>
    <name evidence="2" type="ORF">METZ01_LOCUS66036</name>
</gene>
<dbReference type="InterPro" id="IPR036318">
    <property type="entry name" value="FAD-bd_PCMH-like_sf"/>
</dbReference>
<accession>A0A381TAH1</accession>
<dbReference type="AlphaFoldDB" id="A0A381TAH1"/>